<accession>A0A814W4E4</accession>
<dbReference type="EMBL" id="CAJNOL010002054">
    <property type="protein sequence ID" value="CAF1455552.1"/>
    <property type="molecule type" value="Genomic_DNA"/>
</dbReference>
<dbReference type="AlphaFoldDB" id="A0A814W4E4"/>
<comment type="caution">
    <text evidence="1">The sequence shown here is derived from an EMBL/GenBank/DDBJ whole genome shotgun (WGS) entry which is preliminary data.</text>
</comment>
<evidence type="ECO:0000313" key="5">
    <source>
        <dbReference type="Proteomes" id="UP000663870"/>
    </source>
</evidence>
<dbReference type="EMBL" id="CAJNOH010001288">
    <property type="protein sequence ID" value="CAF1200003.1"/>
    <property type="molecule type" value="Genomic_DNA"/>
</dbReference>
<sequence length="45" mass="5189">MEMPTTMCNCINACRNQETDNLQTEIIRNRILQYNEPSSRRGSVG</sequence>
<gene>
    <name evidence="2" type="ORF">JXQ802_LOCUS37863</name>
    <name evidence="3" type="ORF">JXQ802_LOCUS38823</name>
    <name evidence="1" type="ORF">PYM288_LOCUS24822</name>
</gene>
<evidence type="ECO:0000313" key="2">
    <source>
        <dbReference type="EMBL" id="CAF1455552.1"/>
    </source>
</evidence>
<dbReference type="Proteomes" id="UP000663854">
    <property type="component" value="Unassembled WGS sequence"/>
</dbReference>
<dbReference type="Proteomes" id="UP000663870">
    <property type="component" value="Unassembled WGS sequence"/>
</dbReference>
<evidence type="ECO:0000313" key="3">
    <source>
        <dbReference type="EMBL" id="CAF1472564.1"/>
    </source>
</evidence>
<reference evidence="1" key="1">
    <citation type="submission" date="2021-02" db="EMBL/GenBank/DDBJ databases">
        <authorList>
            <person name="Nowell W R."/>
        </authorList>
    </citation>
    <scope>NUCLEOTIDE SEQUENCE</scope>
</reference>
<evidence type="ECO:0000313" key="4">
    <source>
        <dbReference type="Proteomes" id="UP000663854"/>
    </source>
</evidence>
<evidence type="ECO:0000313" key="1">
    <source>
        <dbReference type="EMBL" id="CAF1200003.1"/>
    </source>
</evidence>
<dbReference type="EMBL" id="CAJNOL010002185">
    <property type="protein sequence ID" value="CAF1472564.1"/>
    <property type="molecule type" value="Genomic_DNA"/>
</dbReference>
<organism evidence="1 4">
    <name type="scientific">Rotaria sordida</name>
    <dbReference type="NCBI Taxonomy" id="392033"/>
    <lineage>
        <taxon>Eukaryota</taxon>
        <taxon>Metazoa</taxon>
        <taxon>Spiralia</taxon>
        <taxon>Gnathifera</taxon>
        <taxon>Rotifera</taxon>
        <taxon>Eurotatoria</taxon>
        <taxon>Bdelloidea</taxon>
        <taxon>Philodinida</taxon>
        <taxon>Philodinidae</taxon>
        <taxon>Rotaria</taxon>
    </lineage>
</organism>
<name>A0A814W4E4_9BILA</name>
<feature type="non-terminal residue" evidence="1">
    <location>
        <position position="1"/>
    </location>
</feature>
<keyword evidence="5" id="KW-1185">Reference proteome</keyword>
<protein>
    <submittedName>
        <fullName evidence="1">Uncharacterized protein</fullName>
    </submittedName>
</protein>
<proteinExistence type="predicted"/>